<dbReference type="Pfam" id="PF01161">
    <property type="entry name" value="PBP"/>
    <property type="match status" value="1"/>
</dbReference>
<evidence type="ECO:0000313" key="2">
    <source>
        <dbReference type="Proteomes" id="UP000585665"/>
    </source>
</evidence>
<dbReference type="RefSeq" id="WP_176613797.1">
    <property type="nucleotide sequence ID" value="NZ_JABXXR010000070.1"/>
</dbReference>
<evidence type="ECO:0000313" key="1">
    <source>
        <dbReference type="EMBL" id="NVN40861.1"/>
    </source>
</evidence>
<dbReference type="AlphaFoldDB" id="A0A850PI24"/>
<dbReference type="InterPro" id="IPR005247">
    <property type="entry name" value="YbhB_YbcL/LppC-like"/>
</dbReference>
<organism evidence="1 2">
    <name type="scientific">Ameyamaea chiangmaiensis</name>
    <dbReference type="NCBI Taxonomy" id="442969"/>
    <lineage>
        <taxon>Bacteria</taxon>
        <taxon>Pseudomonadati</taxon>
        <taxon>Pseudomonadota</taxon>
        <taxon>Alphaproteobacteria</taxon>
        <taxon>Acetobacterales</taxon>
        <taxon>Acetobacteraceae</taxon>
        <taxon>Ameyamaea</taxon>
    </lineage>
</organism>
<dbReference type="InterPro" id="IPR008914">
    <property type="entry name" value="PEBP"/>
</dbReference>
<dbReference type="Gene3D" id="3.90.280.10">
    <property type="entry name" value="PEBP-like"/>
    <property type="match status" value="1"/>
</dbReference>
<dbReference type="PANTHER" id="PTHR30289:SF12">
    <property type="entry name" value="UPF0098 PROTEIN YBHB"/>
    <property type="match status" value="1"/>
</dbReference>
<dbReference type="EMBL" id="JABXXR010000070">
    <property type="protein sequence ID" value="NVN40861.1"/>
    <property type="molecule type" value="Genomic_DNA"/>
</dbReference>
<name>A0A850PI24_9PROT</name>
<keyword evidence="2" id="KW-1185">Reference proteome</keyword>
<dbReference type="InterPro" id="IPR036610">
    <property type="entry name" value="PEBP-like_sf"/>
</dbReference>
<reference evidence="1 2" key="1">
    <citation type="submission" date="2020-06" db="EMBL/GenBank/DDBJ databases">
        <title>Description of novel acetic acid bacteria.</title>
        <authorList>
            <person name="Sombolestani A."/>
        </authorList>
    </citation>
    <scope>NUCLEOTIDE SEQUENCE [LARGE SCALE GENOMIC DNA]</scope>
    <source>
        <strain evidence="1 2">LMG 27010</strain>
    </source>
</reference>
<dbReference type="PANTHER" id="PTHR30289">
    <property type="entry name" value="UNCHARACTERIZED PROTEIN YBCL-RELATED"/>
    <property type="match status" value="1"/>
</dbReference>
<comment type="caution">
    <text evidence="1">The sequence shown here is derived from an EMBL/GenBank/DDBJ whole genome shotgun (WGS) entry which is preliminary data.</text>
</comment>
<sequence length="161" mass="16427">MTFTLTSPAFADGGTLPHAQLFNGMGQTGENRSPALRWTGAPAGTKSFALTVYDPDAPTGSGWWHWIVVNLPATTNGLTEGASPGALPEGALETRTDFGAPGYGGAAPPPGAPHRYIFTVHALGIDHLDLSPDASGAMAGFLINANRLASASLTALYGHGG</sequence>
<dbReference type="SUPFAM" id="SSF49777">
    <property type="entry name" value="PEBP-like"/>
    <property type="match status" value="1"/>
</dbReference>
<dbReference type="Proteomes" id="UP000585665">
    <property type="component" value="Unassembled WGS sequence"/>
</dbReference>
<dbReference type="CDD" id="cd00865">
    <property type="entry name" value="PEBP_bact_arch"/>
    <property type="match status" value="1"/>
</dbReference>
<accession>A0A850PI24</accession>
<dbReference type="NCBIfam" id="NF007609">
    <property type="entry name" value="PRK10257.1"/>
    <property type="match status" value="1"/>
</dbReference>
<protein>
    <submittedName>
        <fullName evidence="1">Kinase inhibitor</fullName>
    </submittedName>
</protein>
<proteinExistence type="predicted"/>
<gene>
    <name evidence="1" type="ORF">HUK82_09835</name>
</gene>
<dbReference type="NCBIfam" id="TIGR00481">
    <property type="entry name" value="YbhB/YbcL family Raf kinase inhibitor-like protein"/>
    <property type="match status" value="1"/>
</dbReference>